<evidence type="ECO:0000256" key="1">
    <source>
        <dbReference type="SAM" id="MobiDB-lite"/>
    </source>
</evidence>
<dbReference type="InterPro" id="IPR043502">
    <property type="entry name" value="DNA/RNA_pol_sf"/>
</dbReference>
<name>A0AAQ3JXZ1_9LILI</name>
<dbReference type="PROSITE" id="PS50878">
    <property type="entry name" value="RT_POL"/>
    <property type="match status" value="1"/>
</dbReference>
<evidence type="ECO:0000313" key="3">
    <source>
        <dbReference type="EMBL" id="WOK96155.1"/>
    </source>
</evidence>
<dbReference type="EMBL" id="CP136891">
    <property type="protein sequence ID" value="WOK96155.1"/>
    <property type="molecule type" value="Genomic_DNA"/>
</dbReference>
<proteinExistence type="predicted"/>
<dbReference type="Proteomes" id="UP001327560">
    <property type="component" value="Chromosome 2"/>
</dbReference>
<accession>A0AAQ3JXZ1</accession>
<feature type="region of interest" description="Disordered" evidence="1">
    <location>
        <begin position="18"/>
        <end position="38"/>
    </location>
</feature>
<dbReference type="CDD" id="cd01650">
    <property type="entry name" value="RT_nLTR_like"/>
    <property type="match status" value="1"/>
</dbReference>
<dbReference type="InterPro" id="IPR000477">
    <property type="entry name" value="RT_dom"/>
</dbReference>
<organism evidence="3 4">
    <name type="scientific">Canna indica</name>
    <name type="common">Indian-shot</name>
    <dbReference type="NCBI Taxonomy" id="4628"/>
    <lineage>
        <taxon>Eukaryota</taxon>
        <taxon>Viridiplantae</taxon>
        <taxon>Streptophyta</taxon>
        <taxon>Embryophyta</taxon>
        <taxon>Tracheophyta</taxon>
        <taxon>Spermatophyta</taxon>
        <taxon>Magnoliopsida</taxon>
        <taxon>Liliopsida</taxon>
        <taxon>Zingiberales</taxon>
        <taxon>Cannaceae</taxon>
        <taxon>Canna</taxon>
    </lineage>
</organism>
<dbReference type="PANTHER" id="PTHR31635">
    <property type="entry name" value="REVERSE TRANSCRIPTASE DOMAIN-CONTAINING PROTEIN-RELATED"/>
    <property type="match status" value="1"/>
</dbReference>
<reference evidence="3 4" key="1">
    <citation type="submission" date="2023-10" db="EMBL/GenBank/DDBJ databases">
        <title>Chromosome-scale genome assembly provides insights into flower coloration mechanisms of Canna indica.</title>
        <authorList>
            <person name="Li C."/>
        </authorList>
    </citation>
    <scope>NUCLEOTIDE SEQUENCE [LARGE SCALE GENOMIC DNA]</scope>
    <source>
        <tissue evidence="3">Flower</tissue>
    </source>
</reference>
<sequence length="424" mass="47376">MSKRRAWDDWRDLLPPHAAAQEHPKGQKPQRSHFTTDDVDHAAPHRSLSLLRWGSPRHYRIRKPYTCKAAINHIISFPTYSLHSNSFRSYFKSLLGSSVSPLLRINWESVISSHSSILSDLDAPFSFAEVSTVIKNSKNFKSPGPDGLILEFYKKFWDQLGPSVTGILNDLHSHPKDFSKINSAYITLIPKKKSAILATDFRPISLENSTVNIFSKLLANRLAPHMADLIFNTQATFMQGRSTLDCYIAVSETLWACNSMDQDSCVIKFDFARAFDSIGWDFIEDMLVARGFSSLWISWVLHILRSATSSVIINDSIGAPFAHKRGLRQGNPLSPLLFNLVADVLSRLISLAANSRSINGVLQDQFRGGGGGGITHILYAGDLIMFSKADPQSFNQIKLLFKCFELASGLCINLAKDICYSHRG</sequence>
<evidence type="ECO:0000313" key="4">
    <source>
        <dbReference type="Proteomes" id="UP001327560"/>
    </source>
</evidence>
<gene>
    <name evidence="3" type="ORF">Cni_G04862</name>
</gene>
<dbReference type="SUPFAM" id="SSF56672">
    <property type="entry name" value="DNA/RNA polymerases"/>
    <property type="match status" value="1"/>
</dbReference>
<protein>
    <recommendedName>
        <fullName evidence="2">Reverse transcriptase domain-containing protein</fullName>
    </recommendedName>
</protein>
<keyword evidence="4" id="KW-1185">Reference proteome</keyword>
<feature type="domain" description="Reverse transcriptase" evidence="2">
    <location>
        <begin position="170"/>
        <end position="424"/>
    </location>
</feature>
<dbReference type="Pfam" id="PF00078">
    <property type="entry name" value="RVT_1"/>
    <property type="match status" value="1"/>
</dbReference>
<evidence type="ECO:0000259" key="2">
    <source>
        <dbReference type="PROSITE" id="PS50878"/>
    </source>
</evidence>
<dbReference type="AlphaFoldDB" id="A0AAQ3JXZ1"/>
<dbReference type="PANTHER" id="PTHR31635:SF196">
    <property type="entry name" value="REVERSE TRANSCRIPTASE DOMAIN-CONTAINING PROTEIN-RELATED"/>
    <property type="match status" value="1"/>
</dbReference>